<dbReference type="AlphaFoldDB" id="A0A5N5XV88"/>
<protein>
    <submittedName>
        <fullName evidence="2">Uncharacterized protein</fullName>
    </submittedName>
</protein>
<proteinExistence type="predicted"/>
<gene>
    <name evidence="2" type="ORF">F2P40_17975</name>
</gene>
<dbReference type="RefSeq" id="WP_152306090.1">
    <property type="nucleotide sequence ID" value="NZ_VJZY01000043.1"/>
</dbReference>
<keyword evidence="1" id="KW-0472">Membrane</keyword>
<evidence type="ECO:0000313" key="2">
    <source>
        <dbReference type="EMBL" id="MQR51185.1"/>
    </source>
</evidence>
<organism evidence="2 3">
    <name type="scientific">Acinetobacter baumannii</name>
    <dbReference type="NCBI Taxonomy" id="470"/>
    <lineage>
        <taxon>Bacteria</taxon>
        <taxon>Pseudomonadati</taxon>
        <taxon>Pseudomonadota</taxon>
        <taxon>Gammaproteobacteria</taxon>
        <taxon>Moraxellales</taxon>
        <taxon>Moraxellaceae</taxon>
        <taxon>Acinetobacter</taxon>
        <taxon>Acinetobacter calcoaceticus/baumannii complex</taxon>
    </lineage>
</organism>
<reference evidence="2 3" key="1">
    <citation type="submission" date="2019-10" db="EMBL/GenBank/DDBJ databases">
        <title>Genetic environment of the oxa23 gene and comparative analysis of carbapenem resistant Acinetobacter baumannii isolates belonging to global clone 1, lineage 2 recovered in a burns hospital outbreak in 2012-2013.</title>
        <authorList>
            <person name="Douraghi M."/>
            <person name="Aris P."/>
            <person name="Kenyon J."/>
            <person name="Hamidian M."/>
        </authorList>
    </citation>
    <scope>NUCLEOTIDE SEQUENCE [LARGE SCALE GENOMIC DNA]</scope>
    <source>
        <strain evidence="2 3">ABS103</strain>
    </source>
</reference>
<accession>A0A5N5XV88</accession>
<evidence type="ECO:0000313" key="3">
    <source>
        <dbReference type="Proteomes" id="UP000461234"/>
    </source>
</evidence>
<keyword evidence="1" id="KW-0812">Transmembrane</keyword>
<feature type="transmembrane region" description="Helical" evidence="1">
    <location>
        <begin position="67"/>
        <end position="89"/>
    </location>
</feature>
<name>A0A5N5XV88_ACIBA</name>
<dbReference type="Proteomes" id="UP000461234">
    <property type="component" value="Unassembled WGS sequence"/>
</dbReference>
<dbReference type="EMBL" id="WIOC01000032">
    <property type="protein sequence ID" value="MQR51185.1"/>
    <property type="molecule type" value="Genomic_DNA"/>
</dbReference>
<feature type="transmembrane region" description="Helical" evidence="1">
    <location>
        <begin position="36"/>
        <end position="61"/>
    </location>
</feature>
<keyword evidence="1" id="KW-1133">Transmembrane helix</keyword>
<evidence type="ECO:0000256" key="1">
    <source>
        <dbReference type="SAM" id="Phobius"/>
    </source>
</evidence>
<comment type="caution">
    <text evidence="2">The sequence shown here is derived from an EMBL/GenBank/DDBJ whole genome shotgun (WGS) entry which is preliminary data.</text>
</comment>
<sequence>MNEVNKLINGFRYFETPEELYIITKSLKNYSSYKDIAQITALFSVLFGIFFIASAGCIKVFKNVPNGIVIFFIVSLVIFVLLGLISICFKVRSNNIKDFEFKMHFPNARISEDFDSIVYISDDEFKNLARSELINKYSELAKESNEFSIFLNNLIKKRNGSLLYVDALMLGNDYINNVLSIIKRMKETKQDSIDSIENLKNTINYQS</sequence>